<accession>A0A183J3N3</accession>
<reference evidence="6" key="1">
    <citation type="submission" date="2016-06" db="UniProtKB">
        <authorList>
            <consortium name="WormBaseParasite"/>
        </authorList>
    </citation>
    <scope>IDENTIFICATION</scope>
</reference>
<dbReference type="EMBL" id="UZAM01014138">
    <property type="protein sequence ID" value="VDP32180.1"/>
    <property type="molecule type" value="Genomic_DNA"/>
</dbReference>
<evidence type="ECO:0000313" key="5">
    <source>
        <dbReference type="Proteomes" id="UP000270296"/>
    </source>
</evidence>
<keyword evidence="2" id="KW-1133">Transmembrane helix</keyword>
<dbReference type="PANTHER" id="PTHR46115">
    <property type="entry name" value="THIOREDOXIN-LIKE PROTEIN 1"/>
    <property type="match status" value="1"/>
</dbReference>
<evidence type="ECO:0000256" key="1">
    <source>
        <dbReference type="ARBA" id="ARBA00023157"/>
    </source>
</evidence>
<evidence type="ECO:0000313" key="4">
    <source>
        <dbReference type="EMBL" id="VDP32180.1"/>
    </source>
</evidence>
<evidence type="ECO:0000313" key="6">
    <source>
        <dbReference type="WBParaSite" id="SBAD_0001084701-mRNA-1"/>
    </source>
</evidence>
<keyword evidence="5" id="KW-1185">Reference proteome</keyword>
<organism evidence="6">
    <name type="scientific">Soboliphyme baturini</name>
    <dbReference type="NCBI Taxonomy" id="241478"/>
    <lineage>
        <taxon>Eukaryota</taxon>
        <taxon>Metazoa</taxon>
        <taxon>Ecdysozoa</taxon>
        <taxon>Nematoda</taxon>
        <taxon>Enoplea</taxon>
        <taxon>Dorylaimia</taxon>
        <taxon>Dioctophymatida</taxon>
        <taxon>Dioctophymatoidea</taxon>
        <taxon>Soboliphymatidae</taxon>
        <taxon>Soboliphyme</taxon>
    </lineage>
</organism>
<dbReference type="Pfam" id="PF06201">
    <property type="entry name" value="PITH"/>
    <property type="match status" value="1"/>
</dbReference>
<reference evidence="4 5" key="2">
    <citation type="submission" date="2018-11" db="EMBL/GenBank/DDBJ databases">
        <authorList>
            <consortium name="Pathogen Informatics"/>
        </authorList>
    </citation>
    <scope>NUCLEOTIDE SEQUENCE [LARGE SCALE GENOMIC DNA]</scope>
</reference>
<dbReference type="SUPFAM" id="SSF49785">
    <property type="entry name" value="Galactose-binding domain-like"/>
    <property type="match status" value="1"/>
</dbReference>
<dbReference type="Proteomes" id="UP000270296">
    <property type="component" value="Unassembled WGS sequence"/>
</dbReference>
<gene>
    <name evidence="4" type="ORF">SBAD_LOCUS10481</name>
</gene>
<dbReference type="InterPro" id="IPR010400">
    <property type="entry name" value="PITH_dom"/>
</dbReference>
<keyword evidence="2" id="KW-0812">Transmembrane</keyword>
<evidence type="ECO:0000259" key="3">
    <source>
        <dbReference type="PROSITE" id="PS51532"/>
    </source>
</evidence>
<dbReference type="AlphaFoldDB" id="A0A183J3N3"/>
<feature type="domain" description="PITH" evidence="3">
    <location>
        <begin position="1"/>
        <end position="127"/>
    </location>
</feature>
<dbReference type="GO" id="GO:0005737">
    <property type="term" value="C:cytoplasm"/>
    <property type="evidence" value="ECO:0007669"/>
    <property type="project" value="UniProtKB-ARBA"/>
</dbReference>
<dbReference type="PROSITE" id="PS51532">
    <property type="entry name" value="PITH"/>
    <property type="match status" value="1"/>
</dbReference>
<feature type="transmembrane region" description="Helical" evidence="2">
    <location>
        <begin position="22"/>
        <end position="38"/>
    </location>
</feature>
<dbReference type="OrthoDB" id="2121326at2759"/>
<dbReference type="WBParaSite" id="SBAD_0001084701-mRNA-1">
    <property type="protein sequence ID" value="SBAD_0001084701-mRNA-1"/>
    <property type="gene ID" value="SBAD_0001084701"/>
</dbReference>
<evidence type="ECO:0000256" key="2">
    <source>
        <dbReference type="SAM" id="Phobius"/>
    </source>
</evidence>
<dbReference type="InterPro" id="IPR008979">
    <property type="entry name" value="Galactose-bd-like_sf"/>
</dbReference>
<dbReference type="InterPro" id="IPR037047">
    <property type="entry name" value="PITH_dom_sf"/>
</dbReference>
<keyword evidence="1" id="KW-1015">Disulfide bond</keyword>
<keyword evidence="2" id="KW-0472">Membrane</keyword>
<sequence>SDPRLLVSDSAYVLHRLGTENSALSSVYLIVFFLAIVFKAEQRFNESRYDEKNGRSVLCFRLTVDQVVKGELVNLRYVRYQNVLNLQLFIVDNLSGSEKTRVTSMKIYGTPLCTTNMQEFKRVAGKKGEFH</sequence>
<proteinExistence type="predicted"/>
<name>A0A183J3N3_9BILA</name>
<dbReference type="Gene3D" id="2.60.120.470">
    <property type="entry name" value="PITH domain"/>
    <property type="match status" value="1"/>
</dbReference>
<protein>
    <submittedName>
        <fullName evidence="6">PITH domain-containing protein</fullName>
    </submittedName>
</protein>